<dbReference type="InterPro" id="IPR000792">
    <property type="entry name" value="Tscrpt_reg_LuxR_C"/>
</dbReference>
<evidence type="ECO:0000313" key="6">
    <source>
        <dbReference type="Proteomes" id="UP000186313"/>
    </source>
</evidence>
<keyword evidence="1" id="KW-0805">Transcription regulation</keyword>
<dbReference type="PANTHER" id="PTHR44688:SF16">
    <property type="entry name" value="DNA-BINDING TRANSCRIPTIONAL ACTIVATOR DEVR_DOSR"/>
    <property type="match status" value="1"/>
</dbReference>
<dbReference type="PRINTS" id="PR00038">
    <property type="entry name" value="HTHLUXR"/>
</dbReference>
<gene>
    <name evidence="5" type="ORF">BIY22_03085</name>
</gene>
<evidence type="ECO:0000313" key="5">
    <source>
        <dbReference type="EMBL" id="OLQ93490.1"/>
    </source>
</evidence>
<dbReference type="CDD" id="cd06170">
    <property type="entry name" value="LuxR_C_like"/>
    <property type="match status" value="1"/>
</dbReference>
<organism evidence="5 6">
    <name type="scientific">Vibrio panuliri</name>
    <dbReference type="NCBI Taxonomy" id="1381081"/>
    <lineage>
        <taxon>Bacteria</taxon>
        <taxon>Pseudomonadati</taxon>
        <taxon>Pseudomonadota</taxon>
        <taxon>Gammaproteobacteria</taxon>
        <taxon>Vibrionales</taxon>
        <taxon>Vibrionaceae</taxon>
        <taxon>Vibrio</taxon>
    </lineage>
</organism>
<dbReference type="PROSITE" id="PS50043">
    <property type="entry name" value="HTH_LUXR_2"/>
    <property type="match status" value="1"/>
</dbReference>
<evidence type="ECO:0000256" key="1">
    <source>
        <dbReference type="ARBA" id="ARBA00023015"/>
    </source>
</evidence>
<comment type="caution">
    <text evidence="5">The sequence shown here is derived from an EMBL/GenBank/DDBJ whole genome shotgun (WGS) entry which is preliminary data.</text>
</comment>
<dbReference type="Proteomes" id="UP000186313">
    <property type="component" value="Unassembled WGS sequence"/>
</dbReference>
<dbReference type="GO" id="GO:0006355">
    <property type="term" value="P:regulation of DNA-templated transcription"/>
    <property type="evidence" value="ECO:0007669"/>
    <property type="project" value="InterPro"/>
</dbReference>
<name>A0A1Q9HRJ9_9VIBR</name>
<dbReference type="GO" id="GO:0003677">
    <property type="term" value="F:DNA binding"/>
    <property type="evidence" value="ECO:0007669"/>
    <property type="project" value="UniProtKB-KW"/>
</dbReference>
<dbReference type="InterPro" id="IPR036388">
    <property type="entry name" value="WH-like_DNA-bd_sf"/>
</dbReference>
<dbReference type="STRING" id="1381081.BIY22_03085"/>
<keyword evidence="2" id="KW-0238">DNA-binding</keyword>
<reference evidence="5 6" key="1">
    <citation type="submission" date="2016-09" db="EMBL/GenBank/DDBJ databases">
        <title>Genomic Taxonomy of the Vibrionaceae.</title>
        <authorList>
            <person name="Gonzalez-Castillo A."/>
            <person name="Gomez-Gil B."/>
            <person name="Enciso-Ibarra K."/>
        </authorList>
    </citation>
    <scope>NUCLEOTIDE SEQUENCE [LARGE SCALE GENOMIC DNA]</scope>
    <source>
        <strain evidence="5 6">CAIM 703</strain>
    </source>
</reference>
<feature type="domain" description="HTH luxR-type" evidence="4">
    <location>
        <begin position="125"/>
        <end position="190"/>
    </location>
</feature>
<dbReference type="SMART" id="SM00421">
    <property type="entry name" value="HTH_LUXR"/>
    <property type="match status" value="1"/>
</dbReference>
<protein>
    <recommendedName>
        <fullName evidence="4">HTH luxR-type domain-containing protein</fullName>
    </recommendedName>
</protein>
<evidence type="ECO:0000256" key="2">
    <source>
        <dbReference type="ARBA" id="ARBA00023125"/>
    </source>
</evidence>
<keyword evidence="3" id="KW-0804">Transcription</keyword>
<dbReference type="AlphaFoldDB" id="A0A1Q9HRJ9"/>
<dbReference type="InterPro" id="IPR016032">
    <property type="entry name" value="Sig_transdc_resp-reg_C-effctor"/>
</dbReference>
<dbReference type="Gene3D" id="3.40.50.2300">
    <property type="match status" value="1"/>
</dbReference>
<dbReference type="Pfam" id="PF00196">
    <property type="entry name" value="GerE"/>
    <property type="match status" value="1"/>
</dbReference>
<accession>A0A1Q9HRJ9</accession>
<dbReference type="EMBL" id="MJMJ01000001">
    <property type="protein sequence ID" value="OLQ93490.1"/>
    <property type="molecule type" value="Genomic_DNA"/>
</dbReference>
<dbReference type="SUPFAM" id="SSF46894">
    <property type="entry name" value="C-terminal effector domain of the bipartite response regulators"/>
    <property type="match status" value="1"/>
</dbReference>
<dbReference type="Gene3D" id="1.10.10.10">
    <property type="entry name" value="Winged helix-like DNA-binding domain superfamily/Winged helix DNA-binding domain"/>
    <property type="match status" value="1"/>
</dbReference>
<evidence type="ECO:0000256" key="3">
    <source>
        <dbReference type="ARBA" id="ARBA00023163"/>
    </source>
</evidence>
<dbReference type="PANTHER" id="PTHR44688">
    <property type="entry name" value="DNA-BINDING TRANSCRIPTIONAL ACTIVATOR DEVR_DOSR"/>
    <property type="match status" value="1"/>
</dbReference>
<proteinExistence type="predicted"/>
<evidence type="ECO:0000259" key="4">
    <source>
        <dbReference type="PROSITE" id="PS50043"/>
    </source>
</evidence>
<sequence>MQNRMIIELLREIKCLDIKLENANNINKGCVRRLSNNELLIVEFKYLPQVINISPNVGIVVFNIPDETHVDRLINVINIRGMLFCHSPPDHLIKCIEHVCRGEMWLPRQFMSSMLQHHLISVSAYHEVYSMLTRREQQIFKRIVEGYSNQQIADELFVAESTIKAHIYKLYKKTGVRCRKEAVALVNQTSTQSVAGVLPKRDSLPEVI</sequence>